<evidence type="ECO:0000256" key="1">
    <source>
        <dbReference type="ARBA" id="ARBA00005791"/>
    </source>
</evidence>
<dbReference type="InterPro" id="IPR013766">
    <property type="entry name" value="Thioredoxin_domain"/>
</dbReference>
<dbReference type="PANTHER" id="PTHR13887:SF14">
    <property type="entry name" value="DISULFIDE BOND FORMATION PROTEIN D"/>
    <property type="match status" value="1"/>
</dbReference>
<keyword evidence="10" id="KW-1185">Reference proteome</keyword>
<evidence type="ECO:0000313" key="9">
    <source>
        <dbReference type="EMBL" id="WIM67968.1"/>
    </source>
</evidence>
<feature type="region of interest" description="Disordered" evidence="6">
    <location>
        <begin position="43"/>
        <end position="88"/>
    </location>
</feature>
<evidence type="ECO:0000259" key="8">
    <source>
        <dbReference type="PROSITE" id="PS51352"/>
    </source>
</evidence>
<keyword evidence="7" id="KW-0472">Membrane</keyword>
<evidence type="ECO:0000256" key="5">
    <source>
        <dbReference type="ARBA" id="ARBA00023284"/>
    </source>
</evidence>
<keyword evidence="7" id="KW-0812">Transmembrane</keyword>
<protein>
    <submittedName>
        <fullName evidence="9">Thioredoxin domain-containing protein</fullName>
    </submittedName>
</protein>
<proteinExistence type="inferred from homology"/>
<dbReference type="Pfam" id="PF13462">
    <property type="entry name" value="Thioredoxin_4"/>
    <property type="match status" value="1"/>
</dbReference>
<dbReference type="SUPFAM" id="SSF52833">
    <property type="entry name" value="Thioredoxin-like"/>
    <property type="match status" value="1"/>
</dbReference>
<evidence type="ECO:0000256" key="6">
    <source>
        <dbReference type="SAM" id="MobiDB-lite"/>
    </source>
</evidence>
<keyword evidence="5" id="KW-0676">Redox-active center</keyword>
<evidence type="ECO:0000256" key="7">
    <source>
        <dbReference type="SAM" id="Phobius"/>
    </source>
</evidence>
<reference evidence="9 10" key="1">
    <citation type="submission" date="2023-05" db="EMBL/GenBank/DDBJ databases">
        <title>Corynebacterium suedekumii sp. nov. and Corynebacterium breve sp. nov. isolated from raw cow's milk.</title>
        <authorList>
            <person name="Baer M.K."/>
            <person name="Mehl L."/>
            <person name="Hellmuth R."/>
            <person name="Marke G."/>
            <person name="Lipski A."/>
        </authorList>
    </citation>
    <scope>NUCLEOTIDE SEQUENCE [LARGE SCALE GENOMIC DNA]</scope>
    <source>
        <strain evidence="9 10">R4</strain>
    </source>
</reference>
<organism evidence="9 10">
    <name type="scientific">Corynebacterium breve</name>
    <dbReference type="NCBI Taxonomy" id="3049799"/>
    <lineage>
        <taxon>Bacteria</taxon>
        <taxon>Bacillati</taxon>
        <taxon>Actinomycetota</taxon>
        <taxon>Actinomycetes</taxon>
        <taxon>Mycobacteriales</taxon>
        <taxon>Corynebacteriaceae</taxon>
        <taxon>Corynebacterium</taxon>
    </lineage>
</organism>
<sequence length="279" mass="29689">MAETTQTTKIPALMWAFTIVLALAAAVGGYFIGFSEGKAQAPANSLATQESPAADTAEATEIPDVEPGKEFTEPQPNDDGTFNAQLHGPGIEGEQVARRDPNDPFAKGAVDAPIVLSEFSDFGCPFCARFATDTEAELVQEYVDTGLVRVEWNDFTINGPNSEAAARAARAAAEQGKFFEFKDALFGDFDVNGGQPYTIDILAGYAEEAGVKDIEKFKKDAESDKYDDAIGGAKEFAASLGMNGTPSFVIGTQTMSGALPLEEFQKVINTELAKSQDKA</sequence>
<dbReference type="Gene3D" id="3.40.30.10">
    <property type="entry name" value="Glutaredoxin"/>
    <property type="match status" value="1"/>
</dbReference>
<evidence type="ECO:0000313" key="10">
    <source>
        <dbReference type="Proteomes" id="UP001225598"/>
    </source>
</evidence>
<evidence type="ECO:0000256" key="3">
    <source>
        <dbReference type="ARBA" id="ARBA00023002"/>
    </source>
</evidence>
<keyword evidence="2" id="KW-0732">Signal</keyword>
<dbReference type="InterPro" id="IPR012336">
    <property type="entry name" value="Thioredoxin-like_fold"/>
</dbReference>
<dbReference type="Proteomes" id="UP001225598">
    <property type="component" value="Chromosome"/>
</dbReference>
<dbReference type="RefSeq" id="WP_284825292.1">
    <property type="nucleotide sequence ID" value="NZ_CP126969.1"/>
</dbReference>
<evidence type="ECO:0000256" key="2">
    <source>
        <dbReference type="ARBA" id="ARBA00022729"/>
    </source>
</evidence>
<dbReference type="PANTHER" id="PTHR13887">
    <property type="entry name" value="GLUTATHIONE S-TRANSFERASE KAPPA"/>
    <property type="match status" value="1"/>
</dbReference>
<dbReference type="PROSITE" id="PS51352">
    <property type="entry name" value="THIOREDOXIN_2"/>
    <property type="match status" value="1"/>
</dbReference>
<comment type="similarity">
    <text evidence="1">Belongs to the thioredoxin family. DsbA subfamily.</text>
</comment>
<dbReference type="EMBL" id="CP126969">
    <property type="protein sequence ID" value="WIM67968.1"/>
    <property type="molecule type" value="Genomic_DNA"/>
</dbReference>
<dbReference type="InterPro" id="IPR036249">
    <property type="entry name" value="Thioredoxin-like_sf"/>
</dbReference>
<evidence type="ECO:0000256" key="4">
    <source>
        <dbReference type="ARBA" id="ARBA00023157"/>
    </source>
</evidence>
<accession>A0ABY8VI98</accession>
<name>A0ABY8VI98_9CORY</name>
<keyword evidence="3" id="KW-0560">Oxidoreductase</keyword>
<feature type="domain" description="Thioredoxin" evidence="8">
    <location>
        <begin position="51"/>
        <end position="273"/>
    </location>
</feature>
<feature type="transmembrane region" description="Helical" evidence="7">
    <location>
        <begin position="12"/>
        <end position="32"/>
    </location>
</feature>
<feature type="compositionally biased region" description="Polar residues" evidence="6">
    <location>
        <begin position="74"/>
        <end position="84"/>
    </location>
</feature>
<keyword evidence="7" id="KW-1133">Transmembrane helix</keyword>
<keyword evidence="4" id="KW-1015">Disulfide bond</keyword>
<gene>
    <name evidence="9" type="ORF">QP027_00780</name>
</gene>